<sequence length="78" mass="8396">MKKKPDSNSSPWRAISLVSLIGADLVVCLLIGFYLGRYVSDLMNGQPIFIAAGVILGLAAGILSIVYILKRFTEEPNG</sequence>
<dbReference type="Proteomes" id="UP001597541">
    <property type="component" value="Unassembled WGS sequence"/>
</dbReference>
<protein>
    <submittedName>
        <fullName evidence="2">AtpZ/AtpI family protein</fullName>
    </submittedName>
</protein>
<keyword evidence="1" id="KW-1133">Transmembrane helix</keyword>
<keyword evidence="1" id="KW-0472">Membrane</keyword>
<comment type="caution">
    <text evidence="2">The sequence shown here is derived from an EMBL/GenBank/DDBJ whole genome shotgun (WGS) entry which is preliminary data.</text>
</comment>
<feature type="transmembrane region" description="Helical" evidence="1">
    <location>
        <begin position="12"/>
        <end position="36"/>
    </location>
</feature>
<dbReference type="EMBL" id="JBHUME010000019">
    <property type="protein sequence ID" value="MFD2615496.1"/>
    <property type="molecule type" value="Genomic_DNA"/>
</dbReference>
<accession>A0ABW5PKQ7</accession>
<reference evidence="3" key="1">
    <citation type="journal article" date="2019" name="Int. J. Syst. Evol. Microbiol.">
        <title>The Global Catalogue of Microorganisms (GCM) 10K type strain sequencing project: providing services to taxonomists for standard genome sequencing and annotation.</title>
        <authorList>
            <consortium name="The Broad Institute Genomics Platform"/>
            <consortium name="The Broad Institute Genome Sequencing Center for Infectious Disease"/>
            <person name="Wu L."/>
            <person name="Ma J."/>
        </authorList>
    </citation>
    <scope>NUCLEOTIDE SEQUENCE [LARGE SCALE GENOMIC DNA]</scope>
    <source>
        <strain evidence="3">KCTC 3950</strain>
    </source>
</reference>
<keyword evidence="3" id="KW-1185">Reference proteome</keyword>
<name>A0ABW5PKQ7_9BACL</name>
<proteinExistence type="predicted"/>
<dbReference type="Pfam" id="PF09527">
    <property type="entry name" value="ATPase_gene1"/>
    <property type="match status" value="1"/>
</dbReference>
<feature type="transmembrane region" description="Helical" evidence="1">
    <location>
        <begin position="48"/>
        <end position="69"/>
    </location>
</feature>
<organism evidence="2 3">
    <name type="scientific">Paenibacillus gansuensis</name>
    <dbReference type="NCBI Taxonomy" id="306542"/>
    <lineage>
        <taxon>Bacteria</taxon>
        <taxon>Bacillati</taxon>
        <taxon>Bacillota</taxon>
        <taxon>Bacilli</taxon>
        <taxon>Bacillales</taxon>
        <taxon>Paenibacillaceae</taxon>
        <taxon>Paenibacillus</taxon>
    </lineage>
</organism>
<gene>
    <name evidence="2" type="ORF">ACFSUF_24115</name>
</gene>
<evidence type="ECO:0000313" key="2">
    <source>
        <dbReference type="EMBL" id="MFD2615496.1"/>
    </source>
</evidence>
<evidence type="ECO:0000256" key="1">
    <source>
        <dbReference type="SAM" id="Phobius"/>
    </source>
</evidence>
<keyword evidence="1" id="KW-0812">Transmembrane</keyword>
<dbReference type="RefSeq" id="WP_377607422.1">
    <property type="nucleotide sequence ID" value="NZ_JBHUME010000019.1"/>
</dbReference>
<evidence type="ECO:0000313" key="3">
    <source>
        <dbReference type="Proteomes" id="UP001597541"/>
    </source>
</evidence>
<dbReference type="InterPro" id="IPR032820">
    <property type="entry name" value="ATPase_put"/>
</dbReference>